<keyword evidence="11" id="KW-1185">Reference proteome</keyword>
<evidence type="ECO:0000256" key="8">
    <source>
        <dbReference type="SAM" id="Phobius"/>
    </source>
</evidence>
<feature type="transmembrane region" description="Helical" evidence="8">
    <location>
        <begin position="141"/>
        <end position="159"/>
    </location>
</feature>
<sequence>MTILISYMPLYFQHEGLSGSQIGALLAIGPAASIIAQPFWGFMSDKWKTVKRILLLCLISALVSGFFLFQMTEFILLVAIMVIFYLFTSPVGGLGDSLAHKVSMEKRVSFGSIRMWGSLGFGISSLVGGYLLAYFGITNIYYVYAGFIILALLFCSLAPDSTPSRKPVQLVNALKLAKNGKLALFLGMILTISLTHRMNDSFLGLYIVAIGGSESYVGWAWFIGVITEAFVFAFSLYWLKKFKPLTLIHLAAILYTIRWVLMSLVPDPNFVLAFQVLHGFSFGVFYLTAFQFVSKLIPEELESTGHLLFISVFFGVAGVIGSILGGNIIEFFSPRTLYVVMTGLSLVGVIGSFLYRIYYNRSEDGKKEEEPSMT</sequence>
<keyword evidence="4" id="KW-0997">Cell inner membrane</keyword>
<evidence type="ECO:0000313" key="10">
    <source>
        <dbReference type="EMBL" id="MBU9721389.1"/>
    </source>
</evidence>
<keyword evidence="3" id="KW-1003">Cell membrane</keyword>
<keyword evidence="5 8" id="KW-0812">Transmembrane</keyword>
<evidence type="ECO:0000256" key="5">
    <source>
        <dbReference type="ARBA" id="ARBA00022692"/>
    </source>
</evidence>
<feature type="transmembrane region" description="Helical" evidence="8">
    <location>
        <begin position="305"/>
        <end position="325"/>
    </location>
</feature>
<feature type="transmembrane region" description="Helical" evidence="8">
    <location>
        <begin position="75"/>
        <end position="95"/>
    </location>
</feature>
<feature type="transmembrane region" description="Helical" evidence="8">
    <location>
        <begin position="246"/>
        <end position="265"/>
    </location>
</feature>
<proteinExistence type="predicted"/>
<feature type="transmembrane region" description="Helical" evidence="8">
    <location>
        <begin position="53"/>
        <end position="69"/>
    </location>
</feature>
<dbReference type="PROSITE" id="PS50850">
    <property type="entry name" value="MFS"/>
    <property type="match status" value="2"/>
</dbReference>
<dbReference type="Pfam" id="PF12832">
    <property type="entry name" value="MFS_1_like"/>
    <property type="match status" value="1"/>
</dbReference>
<keyword evidence="2" id="KW-0813">Transport</keyword>
<dbReference type="NCBIfam" id="NF037955">
    <property type="entry name" value="mfs"/>
    <property type="match status" value="1"/>
</dbReference>
<accession>A0ABS6JS42</accession>
<evidence type="ECO:0000259" key="9">
    <source>
        <dbReference type="PROSITE" id="PS50850"/>
    </source>
</evidence>
<evidence type="ECO:0000256" key="1">
    <source>
        <dbReference type="ARBA" id="ARBA00004429"/>
    </source>
</evidence>
<keyword evidence="6 8" id="KW-1133">Transmembrane helix</keyword>
<feature type="domain" description="Major facilitator superfamily (MFS) profile" evidence="9">
    <location>
        <begin position="180"/>
        <end position="374"/>
    </location>
</feature>
<dbReference type="InterPro" id="IPR020846">
    <property type="entry name" value="MFS_dom"/>
</dbReference>
<feature type="transmembrane region" description="Helical" evidence="8">
    <location>
        <begin position="20"/>
        <end position="41"/>
    </location>
</feature>
<dbReference type="PIRSF" id="PIRSF004925">
    <property type="entry name" value="HcaT"/>
    <property type="match status" value="1"/>
</dbReference>
<reference evidence="10 11" key="1">
    <citation type="submission" date="2021-06" db="EMBL/GenBank/DDBJ databases">
        <title>Bacillus sp. RD4P76, an endophyte from a halophyte.</title>
        <authorList>
            <person name="Sun J.-Q."/>
        </authorList>
    </citation>
    <scope>NUCLEOTIDE SEQUENCE [LARGE SCALE GENOMIC DNA]</scope>
    <source>
        <strain evidence="10 11">JCM 17098</strain>
    </source>
</reference>
<evidence type="ECO:0000256" key="3">
    <source>
        <dbReference type="ARBA" id="ARBA00022475"/>
    </source>
</evidence>
<evidence type="ECO:0000256" key="6">
    <source>
        <dbReference type="ARBA" id="ARBA00022989"/>
    </source>
</evidence>
<gene>
    <name evidence="10" type="ORF">KS407_08005</name>
</gene>
<dbReference type="SUPFAM" id="SSF103473">
    <property type="entry name" value="MFS general substrate transporter"/>
    <property type="match status" value="1"/>
</dbReference>
<dbReference type="InterPro" id="IPR026032">
    <property type="entry name" value="HcaT-like"/>
</dbReference>
<feature type="transmembrane region" description="Helical" evidence="8">
    <location>
        <begin position="337"/>
        <end position="358"/>
    </location>
</feature>
<keyword evidence="7 8" id="KW-0472">Membrane</keyword>
<evidence type="ECO:0000256" key="4">
    <source>
        <dbReference type="ARBA" id="ARBA00022519"/>
    </source>
</evidence>
<feature type="transmembrane region" description="Helical" evidence="8">
    <location>
        <begin position="180"/>
        <end position="198"/>
    </location>
</feature>
<dbReference type="InterPro" id="IPR024989">
    <property type="entry name" value="MFS_assoc_dom"/>
</dbReference>
<comment type="caution">
    <text evidence="10">The sequence shown here is derived from an EMBL/GenBank/DDBJ whole genome shotgun (WGS) entry which is preliminary data.</text>
</comment>
<dbReference type="PANTHER" id="PTHR23522">
    <property type="entry name" value="BLL5896 PROTEIN"/>
    <property type="match status" value="1"/>
</dbReference>
<feature type="transmembrane region" description="Helical" evidence="8">
    <location>
        <begin position="218"/>
        <end position="239"/>
    </location>
</feature>
<dbReference type="Gene3D" id="1.20.1250.20">
    <property type="entry name" value="MFS general substrate transporter like domains"/>
    <property type="match status" value="2"/>
</dbReference>
<evidence type="ECO:0000256" key="2">
    <source>
        <dbReference type="ARBA" id="ARBA00022448"/>
    </source>
</evidence>
<feature type="transmembrane region" description="Helical" evidence="8">
    <location>
        <begin position="116"/>
        <end position="135"/>
    </location>
</feature>
<protein>
    <submittedName>
        <fullName evidence="10">MFS transporter</fullName>
    </submittedName>
</protein>
<evidence type="ECO:0000313" key="11">
    <source>
        <dbReference type="Proteomes" id="UP000790580"/>
    </source>
</evidence>
<organism evidence="10 11">
    <name type="scientific">Evansella alkalicola</name>
    <dbReference type="NCBI Taxonomy" id="745819"/>
    <lineage>
        <taxon>Bacteria</taxon>
        <taxon>Bacillati</taxon>
        <taxon>Bacillota</taxon>
        <taxon>Bacilli</taxon>
        <taxon>Bacillales</taxon>
        <taxon>Bacillaceae</taxon>
        <taxon>Evansella</taxon>
    </lineage>
</organism>
<dbReference type="Proteomes" id="UP000790580">
    <property type="component" value="Unassembled WGS sequence"/>
</dbReference>
<comment type="subcellular location">
    <subcellularLocation>
        <location evidence="1">Cell inner membrane</location>
        <topology evidence="1">Multi-pass membrane protein</topology>
    </subcellularLocation>
</comment>
<dbReference type="InterPro" id="IPR036259">
    <property type="entry name" value="MFS_trans_sf"/>
</dbReference>
<evidence type="ECO:0000256" key="7">
    <source>
        <dbReference type="ARBA" id="ARBA00023136"/>
    </source>
</evidence>
<feature type="domain" description="Major facilitator superfamily (MFS) profile" evidence="9">
    <location>
        <begin position="1"/>
        <end position="163"/>
    </location>
</feature>
<name>A0ABS6JS42_9BACI</name>
<dbReference type="EMBL" id="JAHQCR010000034">
    <property type="protein sequence ID" value="MBU9721389.1"/>
    <property type="molecule type" value="Genomic_DNA"/>
</dbReference>
<feature type="transmembrane region" description="Helical" evidence="8">
    <location>
        <begin position="271"/>
        <end position="293"/>
    </location>
</feature>
<dbReference type="PANTHER" id="PTHR23522:SF10">
    <property type="entry name" value="3-PHENYLPROPIONIC ACID TRANSPORTER-RELATED"/>
    <property type="match status" value="1"/>
</dbReference>